<reference evidence="3 4" key="1">
    <citation type="submission" date="2019-07" db="EMBL/GenBank/DDBJ databases">
        <title>Whole genome shotgun sequence of Pseudonocardia sulfidoxydans NBRC 16205.</title>
        <authorList>
            <person name="Hosoyama A."/>
            <person name="Uohara A."/>
            <person name="Ohji S."/>
            <person name="Ichikawa N."/>
        </authorList>
    </citation>
    <scope>NUCLEOTIDE SEQUENCE [LARGE SCALE GENOMIC DNA]</scope>
    <source>
        <strain evidence="3 4">NBRC 16205</strain>
    </source>
</reference>
<dbReference type="AlphaFoldDB" id="A0A511DHT0"/>
<comment type="caution">
    <text evidence="3">The sequence shown here is derived from an EMBL/GenBank/DDBJ whole genome shotgun (WGS) entry which is preliminary data.</text>
</comment>
<evidence type="ECO:0000256" key="1">
    <source>
        <dbReference type="SAM" id="MobiDB-lite"/>
    </source>
</evidence>
<organism evidence="3 4">
    <name type="scientific">Pseudonocardia sulfidoxydans NBRC 16205</name>
    <dbReference type="NCBI Taxonomy" id="1223511"/>
    <lineage>
        <taxon>Bacteria</taxon>
        <taxon>Bacillati</taxon>
        <taxon>Actinomycetota</taxon>
        <taxon>Actinomycetes</taxon>
        <taxon>Pseudonocardiales</taxon>
        <taxon>Pseudonocardiaceae</taxon>
        <taxon>Pseudonocardia</taxon>
    </lineage>
</organism>
<dbReference type="Proteomes" id="UP000321685">
    <property type="component" value="Unassembled WGS sequence"/>
</dbReference>
<feature type="region of interest" description="Disordered" evidence="1">
    <location>
        <begin position="62"/>
        <end position="82"/>
    </location>
</feature>
<feature type="signal peptide" evidence="2">
    <location>
        <begin position="1"/>
        <end position="27"/>
    </location>
</feature>
<feature type="chain" id="PRO_5039011860" evidence="2">
    <location>
        <begin position="28"/>
        <end position="113"/>
    </location>
</feature>
<protein>
    <submittedName>
        <fullName evidence="3">Uncharacterized protein</fullName>
    </submittedName>
</protein>
<accession>A0A511DHT0</accession>
<proteinExistence type="predicted"/>
<keyword evidence="4" id="KW-1185">Reference proteome</keyword>
<dbReference type="EMBL" id="BJVJ01000018">
    <property type="protein sequence ID" value="GEL23314.1"/>
    <property type="molecule type" value="Genomic_DNA"/>
</dbReference>
<gene>
    <name evidence="3" type="ORF">PSU4_22680</name>
</gene>
<evidence type="ECO:0000256" key="2">
    <source>
        <dbReference type="SAM" id="SignalP"/>
    </source>
</evidence>
<sequence>MPLNPTTLPLTAAPQAALAAASSWASAWVDHPAGTTTEQWLARLRPWTTDEYLGVLGSVDPGNVPASTVTGPPEATRVSPASVQVKVPTDTITLILLVVDDGSGWRVADSDEG</sequence>
<keyword evidence="2" id="KW-0732">Signal</keyword>
<evidence type="ECO:0000313" key="3">
    <source>
        <dbReference type="EMBL" id="GEL23314.1"/>
    </source>
</evidence>
<evidence type="ECO:0000313" key="4">
    <source>
        <dbReference type="Proteomes" id="UP000321685"/>
    </source>
</evidence>
<name>A0A511DHT0_9PSEU</name>